<proteinExistence type="predicted"/>
<dbReference type="EMBL" id="CAJHNH020004013">
    <property type="protein sequence ID" value="CAG5130409.1"/>
    <property type="molecule type" value="Genomic_DNA"/>
</dbReference>
<comment type="caution">
    <text evidence="2">The sequence shown here is derived from an EMBL/GenBank/DDBJ whole genome shotgun (WGS) entry which is preliminary data.</text>
</comment>
<reference evidence="2" key="1">
    <citation type="submission" date="2021-04" db="EMBL/GenBank/DDBJ databases">
        <authorList>
            <consortium name="Molecular Ecology Group"/>
        </authorList>
    </citation>
    <scope>NUCLEOTIDE SEQUENCE</scope>
</reference>
<name>A0A8S3ZM08_9EUPU</name>
<evidence type="ECO:0000256" key="1">
    <source>
        <dbReference type="SAM" id="MobiDB-lite"/>
    </source>
</evidence>
<protein>
    <submittedName>
        <fullName evidence="2">Uncharacterized protein</fullName>
    </submittedName>
</protein>
<accession>A0A8S3ZM08</accession>
<organism evidence="2 3">
    <name type="scientific">Candidula unifasciata</name>
    <dbReference type="NCBI Taxonomy" id="100452"/>
    <lineage>
        <taxon>Eukaryota</taxon>
        <taxon>Metazoa</taxon>
        <taxon>Spiralia</taxon>
        <taxon>Lophotrochozoa</taxon>
        <taxon>Mollusca</taxon>
        <taxon>Gastropoda</taxon>
        <taxon>Heterobranchia</taxon>
        <taxon>Euthyneura</taxon>
        <taxon>Panpulmonata</taxon>
        <taxon>Eupulmonata</taxon>
        <taxon>Stylommatophora</taxon>
        <taxon>Helicina</taxon>
        <taxon>Helicoidea</taxon>
        <taxon>Geomitridae</taxon>
        <taxon>Candidula</taxon>
    </lineage>
</organism>
<keyword evidence="3" id="KW-1185">Reference proteome</keyword>
<feature type="non-terminal residue" evidence="2">
    <location>
        <position position="146"/>
    </location>
</feature>
<feature type="region of interest" description="Disordered" evidence="1">
    <location>
        <begin position="1"/>
        <end position="102"/>
    </location>
</feature>
<sequence>SLPLSVERGRDISAVSASFEGDQSRSLIAAASDESQASGREHPSLAELEQTGDMAVLPPWPEEQEPMISPIPLQPELDLGGEPVPAGGVEDTERQAAGGDTPRTQVLKLVTSSLRTTDDWTTFRTICPPASFNKEQAARMFMAVCC</sequence>
<evidence type="ECO:0000313" key="3">
    <source>
        <dbReference type="Proteomes" id="UP000678393"/>
    </source>
</evidence>
<dbReference type="AlphaFoldDB" id="A0A8S3ZM08"/>
<gene>
    <name evidence="2" type="ORF">CUNI_LOCUS15967</name>
</gene>
<evidence type="ECO:0000313" key="2">
    <source>
        <dbReference type="EMBL" id="CAG5130409.1"/>
    </source>
</evidence>
<dbReference type="Proteomes" id="UP000678393">
    <property type="component" value="Unassembled WGS sequence"/>
</dbReference>